<reference evidence="2 3" key="1">
    <citation type="submission" date="2020-11" db="EMBL/GenBank/DDBJ databases">
        <title>A novel isolate from a Black sea contaminated sediment with potential to produce alkanes: Plantactinospora alkalitolerans sp. nov.</title>
        <authorList>
            <person name="Carro L."/>
            <person name="Veyisoglu A."/>
            <person name="Guven K."/>
            <person name="Schumann P."/>
            <person name="Klenk H.-P."/>
            <person name="Sahin N."/>
        </authorList>
    </citation>
    <scope>NUCLEOTIDE SEQUENCE [LARGE SCALE GENOMIC DNA]</scope>
    <source>
        <strain evidence="2 3">S1510</strain>
    </source>
</reference>
<protein>
    <submittedName>
        <fullName evidence="2">Uncharacterized protein</fullName>
    </submittedName>
</protein>
<keyword evidence="3" id="KW-1185">Reference proteome</keyword>
<dbReference type="Proteomes" id="UP000638560">
    <property type="component" value="Unassembled WGS sequence"/>
</dbReference>
<gene>
    <name evidence="2" type="ORF">I0C86_41455</name>
</gene>
<dbReference type="EMBL" id="JADPUN010000422">
    <property type="protein sequence ID" value="MBF9135320.1"/>
    <property type="molecule type" value="Genomic_DNA"/>
</dbReference>
<feature type="region of interest" description="Disordered" evidence="1">
    <location>
        <begin position="1"/>
        <end position="20"/>
    </location>
</feature>
<accession>A0ABS0HA16</accession>
<organism evidence="2 3">
    <name type="scientific">Plantactinospora alkalitolerans</name>
    <dbReference type="NCBI Taxonomy" id="2789879"/>
    <lineage>
        <taxon>Bacteria</taxon>
        <taxon>Bacillati</taxon>
        <taxon>Actinomycetota</taxon>
        <taxon>Actinomycetes</taxon>
        <taxon>Micromonosporales</taxon>
        <taxon>Micromonosporaceae</taxon>
        <taxon>Plantactinospora</taxon>
    </lineage>
</organism>
<evidence type="ECO:0000313" key="3">
    <source>
        <dbReference type="Proteomes" id="UP000638560"/>
    </source>
</evidence>
<comment type="caution">
    <text evidence="2">The sequence shown here is derived from an EMBL/GenBank/DDBJ whole genome shotgun (WGS) entry which is preliminary data.</text>
</comment>
<feature type="compositionally biased region" description="Acidic residues" evidence="1">
    <location>
        <begin position="44"/>
        <end position="53"/>
    </location>
</feature>
<evidence type="ECO:0000256" key="1">
    <source>
        <dbReference type="SAM" id="MobiDB-lite"/>
    </source>
</evidence>
<proteinExistence type="predicted"/>
<evidence type="ECO:0000313" key="2">
    <source>
        <dbReference type="EMBL" id="MBF9135320.1"/>
    </source>
</evidence>
<name>A0ABS0HA16_9ACTN</name>
<sequence length="110" mass="11647">MSGYVHLGNERYGPFDPVPEDAARRITNPKAWVAGEVPQFVDSDTAEPGDEEPAAPTRRSTVPPPPRVGRGSGIEAWASFAEANDVDVPDGASRDEIIAACEDAGALDRS</sequence>
<feature type="region of interest" description="Disordered" evidence="1">
    <location>
        <begin position="37"/>
        <end position="72"/>
    </location>
</feature>